<dbReference type="PANTHER" id="PTHR11394">
    <property type="entry name" value="TASTE RECEPTOR TYPE 2"/>
    <property type="match status" value="1"/>
</dbReference>
<sequence>SQNKYNVTSYGNMTILVITLQAFVCMWINGFIVSVLCMAWVKKKSLNSNEKILLFLGCCRFLYLCFTWVSSFLQTIYPSCYRAQHVPQILTAIQSFLDFSNLWVSACLCIFYCIKIANFRHTFFNYLKAKIDRMVPWLLFVSVLLSMVIGILVYDVAQEPQFGNFGFTSLGSLWKLSIRVDEHFFPIFFTAGLGFAIAFVAVIFSAFLLLFSLWRHKLKMQTNSMKNHSMDVHIKAIKYILSFFFIYTINFTCLVLALGFATKEANPMMFLVSVVQYAFPAVHSLILIFSNPKLKKTLLSALHCVKCKVCKR</sequence>
<evidence type="ECO:0000256" key="3">
    <source>
        <dbReference type="ARBA" id="ARBA00022480"/>
    </source>
</evidence>
<feature type="transmembrane region" description="Helical" evidence="13">
    <location>
        <begin position="135"/>
        <end position="154"/>
    </location>
</feature>
<evidence type="ECO:0000256" key="10">
    <source>
        <dbReference type="ARBA" id="ARBA00023224"/>
    </source>
</evidence>
<dbReference type="InterPro" id="IPR007960">
    <property type="entry name" value="TAS2R"/>
</dbReference>
<evidence type="ECO:0000256" key="13">
    <source>
        <dbReference type="SAM" id="Phobius"/>
    </source>
</evidence>
<keyword evidence="3 12" id="KW-0919">Taste</keyword>
<evidence type="ECO:0000256" key="2">
    <source>
        <dbReference type="ARBA" id="ARBA00007376"/>
    </source>
</evidence>
<feature type="non-terminal residue" evidence="14">
    <location>
        <position position="312"/>
    </location>
</feature>
<keyword evidence="9 12" id="KW-0675">Receptor</keyword>
<evidence type="ECO:0000256" key="11">
    <source>
        <dbReference type="RuleBase" id="RU004423"/>
    </source>
</evidence>
<evidence type="ECO:0000256" key="12">
    <source>
        <dbReference type="RuleBase" id="RU004424"/>
    </source>
</evidence>
<keyword evidence="8 12" id="KW-0472">Membrane</keyword>
<dbReference type="Gene3D" id="1.20.1070.10">
    <property type="entry name" value="Rhodopsin 7-helix transmembrane proteins"/>
    <property type="match status" value="1"/>
</dbReference>
<dbReference type="GO" id="GO:0016020">
    <property type="term" value="C:membrane"/>
    <property type="evidence" value="ECO:0007669"/>
    <property type="project" value="UniProtKB-SubCell"/>
</dbReference>
<keyword evidence="4 12" id="KW-0716">Sensory transduction</keyword>
<dbReference type="Pfam" id="PF05296">
    <property type="entry name" value="TAS2R"/>
    <property type="match status" value="1"/>
</dbReference>
<comment type="similarity">
    <text evidence="2 11">Belongs to the G-protein coupled receptor T2R family.</text>
</comment>
<keyword evidence="5 12" id="KW-0812">Transmembrane</keyword>
<evidence type="ECO:0000256" key="8">
    <source>
        <dbReference type="ARBA" id="ARBA00023136"/>
    </source>
</evidence>
<dbReference type="OrthoDB" id="8876749at2759"/>
<keyword evidence="7 12" id="KW-0297">G-protein coupled receptor</keyword>
<keyword evidence="15" id="KW-1185">Reference proteome</keyword>
<feature type="transmembrane region" description="Helical" evidence="13">
    <location>
        <begin position="184"/>
        <end position="215"/>
    </location>
</feature>
<evidence type="ECO:0000256" key="5">
    <source>
        <dbReference type="ARBA" id="ARBA00022692"/>
    </source>
</evidence>
<evidence type="ECO:0000313" key="14">
    <source>
        <dbReference type="EMBL" id="NWQ83958.1"/>
    </source>
</evidence>
<dbReference type="PANTHER" id="PTHR11394:SF47">
    <property type="entry name" value="TASTE RECEPTOR TYPE 2 MEMBER 40"/>
    <property type="match status" value="1"/>
</dbReference>
<keyword evidence="6 13" id="KW-1133">Transmembrane helix</keyword>
<keyword evidence="10 12" id="KW-0807">Transducer</keyword>
<gene>
    <name evidence="14" type="primary">Tas2r9</name>
    <name evidence="14" type="ORF">COLPIC_R03961</name>
</gene>
<dbReference type="GO" id="GO:0033038">
    <property type="term" value="F:bitter taste receptor activity"/>
    <property type="evidence" value="ECO:0007669"/>
    <property type="project" value="InterPro"/>
</dbReference>
<dbReference type="EMBL" id="VYZG01004081">
    <property type="protein sequence ID" value="NWQ83958.1"/>
    <property type="molecule type" value="Genomic_DNA"/>
</dbReference>
<accession>A0A7K4SE12</accession>
<dbReference type="Proteomes" id="UP000530263">
    <property type="component" value="Unassembled WGS sequence"/>
</dbReference>
<comment type="subcellular location">
    <subcellularLocation>
        <location evidence="1 12">Membrane</location>
        <topology evidence="1 12">Multi-pass membrane protein</topology>
    </subcellularLocation>
</comment>
<comment type="caution">
    <text evidence="14">The sequence shown here is derived from an EMBL/GenBank/DDBJ whole genome shotgun (WGS) entry which is preliminary data.</text>
</comment>
<reference evidence="14 15" key="1">
    <citation type="submission" date="2019-09" db="EMBL/GenBank/DDBJ databases">
        <title>Bird 10,000 Genomes (B10K) Project - Family phase.</title>
        <authorList>
            <person name="Zhang G."/>
        </authorList>
    </citation>
    <scope>NUCLEOTIDE SEQUENCE [LARGE SCALE GENOMIC DNA]</scope>
    <source>
        <strain evidence="14">B10K-DU-021-26</strain>
        <tissue evidence="14">Mixed tissue sample</tissue>
    </source>
</reference>
<evidence type="ECO:0000313" key="15">
    <source>
        <dbReference type="Proteomes" id="UP000530263"/>
    </source>
</evidence>
<feature type="transmembrane region" description="Helical" evidence="13">
    <location>
        <begin position="89"/>
        <end position="114"/>
    </location>
</feature>
<evidence type="ECO:0000256" key="1">
    <source>
        <dbReference type="ARBA" id="ARBA00004141"/>
    </source>
</evidence>
<dbReference type="GO" id="GO:0004930">
    <property type="term" value="F:G protein-coupled receptor activity"/>
    <property type="evidence" value="ECO:0007669"/>
    <property type="project" value="UniProtKB-KW"/>
</dbReference>
<feature type="transmembrane region" description="Helical" evidence="13">
    <location>
        <begin position="53"/>
        <end position="77"/>
    </location>
</feature>
<dbReference type="SUPFAM" id="SSF81321">
    <property type="entry name" value="Family A G protein-coupled receptor-like"/>
    <property type="match status" value="1"/>
</dbReference>
<feature type="transmembrane region" description="Helical" evidence="13">
    <location>
        <begin position="268"/>
        <end position="289"/>
    </location>
</feature>
<feature type="transmembrane region" description="Helical" evidence="13">
    <location>
        <begin position="15"/>
        <end position="41"/>
    </location>
</feature>
<evidence type="ECO:0000256" key="6">
    <source>
        <dbReference type="ARBA" id="ARBA00022989"/>
    </source>
</evidence>
<feature type="transmembrane region" description="Helical" evidence="13">
    <location>
        <begin position="236"/>
        <end position="262"/>
    </location>
</feature>
<organism evidence="14 15">
    <name type="scientific">Columbina picui</name>
    <name type="common">Picui ground-dove</name>
    <dbReference type="NCBI Taxonomy" id="115618"/>
    <lineage>
        <taxon>Eukaryota</taxon>
        <taxon>Metazoa</taxon>
        <taxon>Chordata</taxon>
        <taxon>Craniata</taxon>
        <taxon>Vertebrata</taxon>
        <taxon>Euteleostomi</taxon>
        <taxon>Archelosauria</taxon>
        <taxon>Archosauria</taxon>
        <taxon>Dinosauria</taxon>
        <taxon>Saurischia</taxon>
        <taxon>Theropoda</taxon>
        <taxon>Coelurosauria</taxon>
        <taxon>Aves</taxon>
        <taxon>Neognathae</taxon>
        <taxon>Neoaves</taxon>
        <taxon>Columbimorphae</taxon>
        <taxon>Columbiformes</taxon>
        <taxon>Columbidae</taxon>
        <taxon>Columbina</taxon>
    </lineage>
</organism>
<feature type="non-terminal residue" evidence="14">
    <location>
        <position position="1"/>
    </location>
</feature>
<protein>
    <recommendedName>
        <fullName evidence="12">Taste receptor type 2</fullName>
    </recommendedName>
</protein>
<evidence type="ECO:0000256" key="9">
    <source>
        <dbReference type="ARBA" id="ARBA00023170"/>
    </source>
</evidence>
<dbReference type="CDD" id="cd13950">
    <property type="entry name" value="7tm_TAS2R"/>
    <property type="match status" value="1"/>
</dbReference>
<proteinExistence type="inferred from homology"/>
<dbReference type="FunFam" id="1.20.1070.10:FF:000055">
    <property type="entry name" value="Taste receptor type 2"/>
    <property type="match status" value="1"/>
</dbReference>
<name>A0A7K4SE12_COLPI</name>
<evidence type="ECO:0000256" key="7">
    <source>
        <dbReference type="ARBA" id="ARBA00023040"/>
    </source>
</evidence>
<dbReference type="AlphaFoldDB" id="A0A7K4SE12"/>
<evidence type="ECO:0000256" key="4">
    <source>
        <dbReference type="ARBA" id="ARBA00022606"/>
    </source>
</evidence>